<organism evidence="1 2">
    <name type="scientific">Cyphellophora attinorum</name>
    <dbReference type="NCBI Taxonomy" id="1664694"/>
    <lineage>
        <taxon>Eukaryota</taxon>
        <taxon>Fungi</taxon>
        <taxon>Dikarya</taxon>
        <taxon>Ascomycota</taxon>
        <taxon>Pezizomycotina</taxon>
        <taxon>Eurotiomycetes</taxon>
        <taxon>Chaetothyriomycetidae</taxon>
        <taxon>Chaetothyriales</taxon>
        <taxon>Cyphellophoraceae</taxon>
        <taxon>Cyphellophora</taxon>
    </lineage>
</organism>
<protein>
    <submittedName>
        <fullName evidence="1">Uncharacterized protein</fullName>
    </submittedName>
</protein>
<name>A0A0N0NQA7_9EURO</name>
<dbReference type="PANTHER" id="PTHR37490">
    <property type="entry name" value="EXPRESSED PROTEIN"/>
    <property type="match status" value="1"/>
</dbReference>
<dbReference type="GeneID" id="28738530"/>
<evidence type="ECO:0000313" key="2">
    <source>
        <dbReference type="Proteomes" id="UP000038010"/>
    </source>
</evidence>
<dbReference type="PANTHER" id="PTHR37490:SF3">
    <property type="entry name" value="DUF3431 DOMAIN CONTAINING PROTEIN"/>
    <property type="match status" value="1"/>
</dbReference>
<dbReference type="Pfam" id="PF11913">
    <property type="entry name" value="DUF3431"/>
    <property type="match status" value="1"/>
</dbReference>
<dbReference type="AlphaFoldDB" id="A0A0N0NQA7"/>
<dbReference type="OrthoDB" id="426718at2759"/>
<dbReference type="VEuPathDB" id="FungiDB:AB675_6365"/>
<gene>
    <name evidence="1" type="ORF">AB675_6365</name>
</gene>
<dbReference type="InterPro" id="IPR021838">
    <property type="entry name" value="DUF3431"/>
</dbReference>
<keyword evidence="2" id="KW-1185">Reference proteome</keyword>
<dbReference type="RefSeq" id="XP_018003651.1">
    <property type="nucleotide sequence ID" value="XM_018146650.1"/>
</dbReference>
<sequence length="311" mass="35572">MNKTIQNAVKAAIIICIAILILTQALHYKPRPTKTLTTTTEQSITVDHKEPVVKRLVVASLKADDTTWLQKRLPDWAVSRYVVDDLNSPLTVPLNKGRESMVYLTYIIDNYDTLADINVFIHSLQYQWHNDDPNKDGATVISRLQLPHIRQQGYVNMRCAWTLGCPAEIRLDDPSDNRETTSHFRQAFQELFPERADNIPTNVGASCCAQFAVTAAKLREKPKAEYERIRNWVRDTPLADDVSGRIMEYSWHMFFGMPDVHCPDARTCYCAVFGLCDLQNCAQWGCPTQYQLPPFSTMPEGWKQLAEYDNI</sequence>
<proteinExistence type="predicted"/>
<dbReference type="Proteomes" id="UP000038010">
    <property type="component" value="Unassembled WGS sequence"/>
</dbReference>
<evidence type="ECO:0000313" key="1">
    <source>
        <dbReference type="EMBL" id="KPI43688.1"/>
    </source>
</evidence>
<comment type="caution">
    <text evidence="1">The sequence shown here is derived from an EMBL/GenBank/DDBJ whole genome shotgun (WGS) entry which is preliminary data.</text>
</comment>
<reference evidence="1 2" key="1">
    <citation type="submission" date="2015-06" db="EMBL/GenBank/DDBJ databases">
        <title>Draft genome of the ant-associated black yeast Phialophora attae CBS 131958.</title>
        <authorList>
            <person name="Moreno L.F."/>
            <person name="Stielow B.J."/>
            <person name="de Hoog S."/>
            <person name="Vicente V.A."/>
            <person name="Weiss V.A."/>
            <person name="de Vries M."/>
            <person name="Cruz L.M."/>
            <person name="Souza E.M."/>
        </authorList>
    </citation>
    <scope>NUCLEOTIDE SEQUENCE [LARGE SCALE GENOMIC DNA]</scope>
    <source>
        <strain evidence="1 2">CBS 131958</strain>
    </source>
</reference>
<dbReference type="EMBL" id="LFJN01000004">
    <property type="protein sequence ID" value="KPI43688.1"/>
    <property type="molecule type" value="Genomic_DNA"/>
</dbReference>
<accession>A0A0N0NQA7</accession>